<dbReference type="OrthoDB" id="669440at2759"/>
<dbReference type="RefSeq" id="XP_016507116.1">
    <property type="nucleotide sequence ID" value="XM_016651630.1"/>
</dbReference>
<evidence type="ECO:0000313" key="4">
    <source>
        <dbReference type="RefSeq" id="XP_016507116.1"/>
    </source>
</evidence>
<dbReference type="GO" id="GO:0005634">
    <property type="term" value="C:nucleus"/>
    <property type="evidence" value="ECO:0000318"/>
    <property type="project" value="GO_Central"/>
</dbReference>
<name>A0A1S4D151_TOBAC</name>
<proteinExistence type="inferred from homology"/>
<dbReference type="InterPro" id="IPR007592">
    <property type="entry name" value="GEBP"/>
</dbReference>
<dbReference type="KEGG" id="nta:107824825"/>
<comment type="similarity">
    <text evidence="1">Belongs to the GeBP family.</text>
</comment>
<dbReference type="GO" id="GO:0006355">
    <property type="term" value="P:regulation of DNA-templated transcription"/>
    <property type="evidence" value="ECO:0007669"/>
    <property type="project" value="InterPro"/>
</dbReference>
<keyword evidence="3" id="KW-1185">Reference proteome</keyword>
<dbReference type="PANTHER" id="PTHR31662">
    <property type="entry name" value="BNAANNG10740D PROTEIN-RELATED"/>
    <property type="match status" value="1"/>
</dbReference>
<protein>
    <recommendedName>
        <fullName evidence="2">Glabrous enhancer-binding protein-like DBD domain-containing protein</fullName>
    </recommendedName>
</protein>
<evidence type="ECO:0000313" key="3">
    <source>
        <dbReference type="Proteomes" id="UP000790787"/>
    </source>
</evidence>
<dbReference type="GeneID" id="107824825"/>
<sequence>MNQWLCFGKGFSESVVLCLLCGEEHVDIEKPTGIHESAYALSNLRNWIRHSKVSEISLCRQDHHHHQPVYNDDNLDDDVDVDGDDDSTSSPSLAGEVTIAVSGVGVSPSDSLALYPDLKRRRLDDFTIPVILPEKKPSATFDDSQRKLFQRLWTDEDEIELLQGFLDYTTQRGLNNSSTPQHHYDTTAFYDQIKSKFQLDFNKNQLVEKLRRLKKKYRTVMSKMGSGKEFVFKSAHDHATFEISRKIWTNVGSAVRGGANGVAGAVVLYAPPEDGGLDDDDAHVNPNPYANDLIDHSPKFNLNSNPNGIDIKTPRSRKRSPAASTEAVKVEQQPYQPSGGSTTVPLAAEPVSGVAATATATVAASMPSLIEETVRNCVSPIFKELLNSVANLNGPSRGLGFGGMGMSPIPLGFGGGAMSMEMMGDEKWRKQQMLELEVYSKRLELVQDQIKAQLEELRSMGS</sequence>
<dbReference type="PANTHER" id="PTHR31662:SF1">
    <property type="entry name" value="OS01G0249900 PROTEIN"/>
    <property type="match status" value="1"/>
</dbReference>
<dbReference type="AlphaFoldDB" id="A0A1S4D151"/>
<gene>
    <name evidence="4" type="primary">LOC107824825</name>
</gene>
<reference evidence="3" key="1">
    <citation type="journal article" date="2014" name="Nat. Commun.">
        <title>The tobacco genome sequence and its comparison with those of tomato and potato.</title>
        <authorList>
            <person name="Sierro N."/>
            <person name="Battey J.N."/>
            <person name="Ouadi S."/>
            <person name="Bakaher N."/>
            <person name="Bovet L."/>
            <person name="Willig A."/>
            <person name="Goepfert S."/>
            <person name="Peitsch M.C."/>
            <person name="Ivanov N.V."/>
        </authorList>
    </citation>
    <scope>NUCLEOTIDE SEQUENCE [LARGE SCALE GENOMIC DNA]</scope>
</reference>
<evidence type="ECO:0000259" key="2">
    <source>
        <dbReference type="Pfam" id="PF04504"/>
    </source>
</evidence>
<reference evidence="4" key="2">
    <citation type="submission" date="2025-08" db="UniProtKB">
        <authorList>
            <consortium name="RefSeq"/>
        </authorList>
    </citation>
    <scope>IDENTIFICATION</scope>
</reference>
<organism evidence="3 4">
    <name type="scientific">Nicotiana tabacum</name>
    <name type="common">Common tobacco</name>
    <dbReference type="NCBI Taxonomy" id="4097"/>
    <lineage>
        <taxon>Eukaryota</taxon>
        <taxon>Viridiplantae</taxon>
        <taxon>Streptophyta</taxon>
        <taxon>Embryophyta</taxon>
        <taxon>Tracheophyta</taxon>
        <taxon>Spermatophyta</taxon>
        <taxon>Magnoliopsida</taxon>
        <taxon>eudicotyledons</taxon>
        <taxon>Gunneridae</taxon>
        <taxon>Pentapetalae</taxon>
        <taxon>asterids</taxon>
        <taxon>lamiids</taxon>
        <taxon>Solanales</taxon>
        <taxon>Solanaceae</taxon>
        <taxon>Nicotianoideae</taxon>
        <taxon>Nicotianeae</taxon>
        <taxon>Nicotiana</taxon>
    </lineage>
</organism>
<dbReference type="PaxDb" id="4097-A0A1S4D151"/>
<evidence type="ECO:0000256" key="1">
    <source>
        <dbReference type="ARBA" id="ARBA00010820"/>
    </source>
</evidence>
<dbReference type="Pfam" id="PF04504">
    <property type="entry name" value="GeBP-like_DBD"/>
    <property type="match status" value="1"/>
</dbReference>
<dbReference type="InterPro" id="IPR053932">
    <property type="entry name" value="GeBP-like_DBD"/>
</dbReference>
<dbReference type="Proteomes" id="UP000790787">
    <property type="component" value="Chromosome 19"/>
</dbReference>
<accession>A0A1S4D151</accession>
<dbReference type="STRING" id="4097.A0A1S4D151"/>
<dbReference type="OMA" id="TTHIGGH"/>